<keyword evidence="2" id="KW-0378">Hydrolase</keyword>
<dbReference type="InterPro" id="IPR040921">
    <property type="entry name" value="Peptidase_S66C"/>
</dbReference>
<protein>
    <submittedName>
        <fullName evidence="6">Muramoyltetrapeptide carboxypeptidase LdcA involved in peptidoglycan recycling</fullName>
    </submittedName>
</protein>
<evidence type="ECO:0000256" key="1">
    <source>
        <dbReference type="ARBA" id="ARBA00010233"/>
    </source>
</evidence>
<dbReference type="GO" id="GO:0004180">
    <property type="term" value="F:carboxypeptidase activity"/>
    <property type="evidence" value="ECO:0007669"/>
    <property type="project" value="UniProtKB-KW"/>
</dbReference>
<evidence type="ECO:0000259" key="4">
    <source>
        <dbReference type="Pfam" id="PF02016"/>
    </source>
</evidence>
<evidence type="ECO:0000313" key="6">
    <source>
        <dbReference type="EMBL" id="TDQ41149.1"/>
    </source>
</evidence>
<dbReference type="AlphaFoldDB" id="A0A4R6U8N1"/>
<name>A0A4R6U8N1_9BACI</name>
<proteinExistence type="inferred from homology"/>
<dbReference type="InterPro" id="IPR003507">
    <property type="entry name" value="S66_fam"/>
</dbReference>
<feature type="active site" description="Charge relay system" evidence="3">
    <location>
        <position position="240"/>
    </location>
</feature>
<comment type="similarity">
    <text evidence="1">Belongs to the peptidase S66 family.</text>
</comment>
<feature type="active site" description="Nucleophile" evidence="3">
    <location>
        <position position="109"/>
    </location>
</feature>
<dbReference type="PANTHER" id="PTHR30237:SF5">
    <property type="entry name" value="CARBOXYPEPTIDASE VC_A0337-RELATED"/>
    <property type="match status" value="1"/>
</dbReference>
<evidence type="ECO:0000259" key="5">
    <source>
        <dbReference type="Pfam" id="PF17676"/>
    </source>
</evidence>
<evidence type="ECO:0000256" key="3">
    <source>
        <dbReference type="PIRSR" id="PIRSR028757-1"/>
    </source>
</evidence>
<dbReference type="SUPFAM" id="SSF52317">
    <property type="entry name" value="Class I glutamine amidotransferase-like"/>
    <property type="match status" value="1"/>
</dbReference>
<feature type="active site" description="Charge relay system" evidence="3">
    <location>
        <position position="307"/>
    </location>
</feature>
<keyword evidence="6" id="KW-0121">Carboxypeptidase</keyword>
<dbReference type="InterPro" id="IPR040449">
    <property type="entry name" value="Peptidase_S66_N"/>
</dbReference>
<dbReference type="PANTHER" id="PTHR30237">
    <property type="entry name" value="MURAMOYLTETRAPEPTIDE CARBOXYPEPTIDASE"/>
    <property type="match status" value="1"/>
</dbReference>
<feature type="domain" description="LD-carboxypeptidase C-terminal" evidence="5">
    <location>
        <begin position="200"/>
        <end position="322"/>
    </location>
</feature>
<dbReference type="InterPro" id="IPR029062">
    <property type="entry name" value="Class_I_gatase-like"/>
</dbReference>
<dbReference type="SUPFAM" id="SSF141986">
    <property type="entry name" value="LD-carboxypeptidase A C-terminal domain-like"/>
    <property type="match status" value="1"/>
</dbReference>
<dbReference type="Pfam" id="PF17676">
    <property type="entry name" value="Peptidase_S66C"/>
    <property type="match status" value="1"/>
</dbReference>
<dbReference type="EMBL" id="SNYJ01000004">
    <property type="protein sequence ID" value="TDQ41149.1"/>
    <property type="molecule type" value="Genomic_DNA"/>
</dbReference>
<accession>A0A4R6U8N1</accession>
<evidence type="ECO:0000256" key="2">
    <source>
        <dbReference type="ARBA" id="ARBA00022801"/>
    </source>
</evidence>
<dbReference type="Gene3D" id="3.40.50.10740">
    <property type="entry name" value="Class I glutamine amidotransferase-like"/>
    <property type="match status" value="1"/>
</dbReference>
<keyword evidence="7" id="KW-1185">Reference proteome</keyword>
<dbReference type="InterPro" id="IPR027478">
    <property type="entry name" value="LdcA_N"/>
</dbReference>
<dbReference type="PIRSF" id="PIRSF028757">
    <property type="entry name" value="LD-carboxypeptidase"/>
    <property type="match status" value="1"/>
</dbReference>
<dbReference type="Gene3D" id="3.50.30.60">
    <property type="entry name" value="LD-carboxypeptidase A C-terminal domain-like"/>
    <property type="match status" value="1"/>
</dbReference>
<evidence type="ECO:0000313" key="7">
    <source>
        <dbReference type="Proteomes" id="UP000295632"/>
    </source>
</evidence>
<dbReference type="CDD" id="cd07062">
    <property type="entry name" value="Peptidase_S66_mccF_like"/>
    <property type="match status" value="1"/>
</dbReference>
<dbReference type="Pfam" id="PF02016">
    <property type="entry name" value="Peptidase_S66"/>
    <property type="match status" value="1"/>
</dbReference>
<reference evidence="6 7" key="1">
    <citation type="submission" date="2019-03" db="EMBL/GenBank/DDBJ databases">
        <title>Genomic Encyclopedia of Type Strains, Phase IV (KMG-IV): sequencing the most valuable type-strain genomes for metagenomic binning, comparative biology and taxonomic classification.</title>
        <authorList>
            <person name="Goeker M."/>
        </authorList>
    </citation>
    <scope>NUCLEOTIDE SEQUENCE [LARGE SCALE GENOMIC DNA]</scope>
    <source>
        <strain evidence="6 7">DSM 28697</strain>
    </source>
</reference>
<dbReference type="InterPro" id="IPR027461">
    <property type="entry name" value="Carboxypeptidase_A_C_sf"/>
</dbReference>
<keyword evidence="6" id="KW-0645">Protease</keyword>
<comment type="caution">
    <text evidence="6">The sequence shown here is derived from an EMBL/GenBank/DDBJ whole genome shotgun (WGS) entry which is preliminary data.</text>
</comment>
<dbReference type="Proteomes" id="UP000295632">
    <property type="component" value="Unassembled WGS sequence"/>
</dbReference>
<feature type="domain" description="LD-carboxypeptidase N-terminal" evidence="4">
    <location>
        <begin position="12"/>
        <end position="129"/>
    </location>
</feature>
<sequence>MQYPSLKENATIGVTAPSSGVPQALHQLLKDAEKRLTKEGYSLSFGDTVWTQEKAMSAPARQRALELQKMMESDHIDLIIPPWGGERLVEILEHLRFEDMKAKWILGYSDTSSLLLALTLKTGIATAHGVNLVDLRGQYWDETTGKWEAVLSTKGNESIRQYSSVKYQSEWDHENPTPCVYHLDQPTEWKTVSRSKETIQGRLLGGCIDIIRHLVGTPYGDVKHFQNEMIHGEPLVWFFENCELNTTDLRRSLVQMKLAGWFAHCSGVLFGRSSANQSVGGYTAEDVYQELAAELDVPIAYDIDFGHVPPQLTLINGARAEVEVNEGKGTVVQRFVP</sequence>
<organism evidence="6 7">
    <name type="scientific">Aureibacillus halotolerans</name>
    <dbReference type="NCBI Taxonomy" id="1508390"/>
    <lineage>
        <taxon>Bacteria</taxon>
        <taxon>Bacillati</taxon>
        <taxon>Bacillota</taxon>
        <taxon>Bacilli</taxon>
        <taxon>Bacillales</taxon>
        <taxon>Bacillaceae</taxon>
        <taxon>Aureibacillus</taxon>
    </lineage>
</organism>
<gene>
    <name evidence="6" type="ORF">EV213_104147</name>
</gene>